<evidence type="ECO:0000313" key="13">
    <source>
        <dbReference type="EMBL" id="MFB9259835.1"/>
    </source>
</evidence>
<evidence type="ECO:0000256" key="2">
    <source>
        <dbReference type="ARBA" id="ARBA00001966"/>
    </source>
</evidence>
<evidence type="ECO:0000256" key="4">
    <source>
        <dbReference type="ARBA" id="ARBA00022630"/>
    </source>
</evidence>
<gene>
    <name evidence="13" type="ORF">ACFFVD_08480</name>
</gene>
<evidence type="ECO:0000256" key="5">
    <source>
        <dbReference type="ARBA" id="ARBA00022643"/>
    </source>
</evidence>
<dbReference type="PRINTS" id="PR00419">
    <property type="entry name" value="ADXRDTASE"/>
</dbReference>
<evidence type="ECO:0000259" key="12">
    <source>
        <dbReference type="Pfam" id="PF07992"/>
    </source>
</evidence>
<evidence type="ECO:0000259" key="11">
    <source>
        <dbReference type="Pfam" id="PF00724"/>
    </source>
</evidence>
<keyword evidence="14" id="KW-1185">Reference proteome</keyword>
<dbReference type="InterPro" id="IPR013785">
    <property type="entry name" value="Aldolase_TIM"/>
</dbReference>
<comment type="caution">
    <text evidence="13">The sequence shown here is derived from an EMBL/GenBank/DDBJ whole genome shotgun (WGS) entry which is preliminary data.</text>
</comment>
<dbReference type="InterPro" id="IPR023753">
    <property type="entry name" value="FAD/NAD-binding_dom"/>
</dbReference>
<evidence type="ECO:0000256" key="9">
    <source>
        <dbReference type="ARBA" id="ARBA00023014"/>
    </source>
</evidence>
<dbReference type="Proteomes" id="UP001589700">
    <property type="component" value="Unassembled WGS sequence"/>
</dbReference>
<evidence type="ECO:0000256" key="3">
    <source>
        <dbReference type="ARBA" id="ARBA00011048"/>
    </source>
</evidence>
<feature type="domain" description="FAD/NAD(P)-binding" evidence="12">
    <location>
        <begin position="415"/>
        <end position="492"/>
    </location>
</feature>
<feature type="domain" description="FAD/NAD(P)-binding" evidence="12">
    <location>
        <begin position="497"/>
        <end position="690"/>
    </location>
</feature>
<comment type="cofactor">
    <cofactor evidence="1">
        <name>FMN</name>
        <dbReference type="ChEBI" id="CHEBI:58210"/>
    </cofactor>
</comment>
<proteinExistence type="inferred from homology"/>
<keyword evidence="6" id="KW-0479">Metal-binding</keyword>
<dbReference type="SUPFAM" id="SSF51905">
    <property type="entry name" value="FAD/NAD(P)-binding domain"/>
    <property type="match status" value="1"/>
</dbReference>
<evidence type="ECO:0000256" key="6">
    <source>
        <dbReference type="ARBA" id="ARBA00022723"/>
    </source>
</evidence>
<dbReference type="PANTHER" id="PTHR42917">
    <property type="entry name" value="2,4-DIENOYL-COA REDUCTASE"/>
    <property type="match status" value="1"/>
</dbReference>
<dbReference type="EMBL" id="JBHMDY010000004">
    <property type="protein sequence ID" value="MFB9259835.1"/>
    <property type="molecule type" value="Genomic_DNA"/>
</dbReference>
<dbReference type="CDD" id="cd02803">
    <property type="entry name" value="OYE_like_FMN_family"/>
    <property type="match status" value="1"/>
</dbReference>
<keyword evidence="9" id="KW-0411">Iron-sulfur</keyword>
<comment type="similarity">
    <text evidence="3">In the N-terminal section; belongs to the NADH:flavin oxidoreductase/NADH oxidase family.</text>
</comment>
<feature type="compositionally biased region" description="Low complexity" evidence="10">
    <location>
        <begin position="1"/>
        <end position="23"/>
    </location>
</feature>
<dbReference type="Gene3D" id="3.20.20.70">
    <property type="entry name" value="Aldolase class I"/>
    <property type="match status" value="1"/>
</dbReference>
<dbReference type="InterPro" id="IPR051793">
    <property type="entry name" value="NADH:flavin_oxidoreductase"/>
</dbReference>
<dbReference type="Gene3D" id="3.40.50.720">
    <property type="entry name" value="NAD(P)-binding Rossmann-like Domain"/>
    <property type="match status" value="2"/>
</dbReference>
<evidence type="ECO:0000256" key="1">
    <source>
        <dbReference type="ARBA" id="ARBA00001917"/>
    </source>
</evidence>
<dbReference type="InterPro" id="IPR036188">
    <property type="entry name" value="FAD/NAD-bd_sf"/>
</dbReference>
<keyword evidence="8" id="KW-0408">Iron</keyword>
<evidence type="ECO:0000313" key="14">
    <source>
        <dbReference type="Proteomes" id="UP001589700"/>
    </source>
</evidence>
<keyword evidence="7" id="KW-0560">Oxidoreductase</keyword>
<dbReference type="RefSeq" id="WP_338403643.1">
    <property type="nucleotide sequence ID" value="NZ_JAALDM010000319.1"/>
</dbReference>
<dbReference type="Pfam" id="PF07992">
    <property type="entry name" value="Pyr_redox_2"/>
    <property type="match status" value="2"/>
</dbReference>
<protein>
    <submittedName>
        <fullName evidence="13">FAD-dependent oxidoreductase</fullName>
    </submittedName>
</protein>
<comment type="cofactor">
    <cofactor evidence="2">
        <name>[4Fe-4S] cluster</name>
        <dbReference type="ChEBI" id="CHEBI:49883"/>
    </cofactor>
</comment>
<dbReference type="Gene3D" id="3.50.50.60">
    <property type="entry name" value="FAD/NAD(P)-binding domain"/>
    <property type="match status" value="2"/>
</dbReference>
<reference evidence="13 14" key="1">
    <citation type="submission" date="2024-09" db="EMBL/GenBank/DDBJ databases">
        <authorList>
            <person name="Sun Q."/>
            <person name="Mori K."/>
        </authorList>
    </citation>
    <scope>NUCLEOTIDE SEQUENCE [LARGE SCALE GENOMIC DNA]</scope>
    <source>
        <strain evidence="13 14">CCM 7659</strain>
    </source>
</reference>
<dbReference type="InterPro" id="IPR001155">
    <property type="entry name" value="OxRdtase_FMN_N"/>
</dbReference>
<sequence>MATLSSLSSLTSRSPSSYPRLLSPGRIGPMETANRIVLPAMDMNVSEDGEIEQREIDHYVARAAGGAGLIITGACAIAFPVGAASMKEPGLSDDKYIPGLKALADAVHAAGSKLCVQSTHHGKVARVDVANDRPVIAPSMPDYDYDYSALADSTPEELGKMGAATGGKKTVYKEMTHEDIAWLIDTWAEAADRIARAGADAIEIHVAHGYILGVFLNRRDNQRTDEYGGALVNRARLACEVIEAVKKRVGDTLAVIVRVAGQEYGQEGGLELDEAILASQLFEQAGADAIHVTGWGRNPFDNFTDGPLPDTVGAYLDNAAAIKKAVSVPVIGVGRMLPEVAEKGIDDDNIDFAAMGRQLLADPELPNKLNAGTPELVRPCINCYLCVAENFFDDTPFCAVNPPLGNEGLLPLTPAPKREHVVVVGAGPAGLESAVVLTERGHRVTVLDKADRLGGTMWFSTLTTPANEPLISYYQAKIEQLGIDVRLNTEATVETVRALGADRVIVATGAVRPAPQIPGGKLPHVHTGDSLRATMLGTATADEAGTFLRLAGKLGRLSGITKRPSWIRRLTKIALPMGKNVVVIGGSLVGLELAEFLGERDRNVTLLHDSQQLGLPLAMPRRWTAVRHAKHYGVDIKRNVKVTRITESSVEWTDAKGNAKSAPADMVIYADGTTAAAPLADALRAAGVDCEVIGDAGDVGYIHGAIHSAWKVATVG</sequence>
<keyword evidence="5" id="KW-0288">FMN</keyword>
<dbReference type="PANTHER" id="PTHR42917:SF2">
    <property type="entry name" value="2,4-DIENOYL-COA REDUCTASE [(2E)-ENOYL-COA-PRODUCING]"/>
    <property type="match status" value="1"/>
</dbReference>
<organism evidence="13 14">
    <name type="scientific">Dietzia aerolata</name>
    <dbReference type="NCBI Taxonomy" id="595984"/>
    <lineage>
        <taxon>Bacteria</taxon>
        <taxon>Bacillati</taxon>
        <taxon>Actinomycetota</taxon>
        <taxon>Actinomycetes</taxon>
        <taxon>Mycobacteriales</taxon>
        <taxon>Dietziaceae</taxon>
        <taxon>Dietzia</taxon>
    </lineage>
</organism>
<dbReference type="SUPFAM" id="SSF51395">
    <property type="entry name" value="FMN-linked oxidoreductases"/>
    <property type="match status" value="1"/>
</dbReference>
<dbReference type="Pfam" id="PF00724">
    <property type="entry name" value="Oxidored_FMN"/>
    <property type="match status" value="1"/>
</dbReference>
<keyword evidence="4" id="KW-0285">Flavoprotein</keyword>
<feature type="region of interest" description="Disordered" evidence="10">
    <location>
        <begin position="1"/>
        <end position="26"/>
    </location>
</feature>
<name>A0ABV5JSE7_9ACTN</name>
<evidence type="ECO:0000256" key="10">
    <source>
        <dbReference type="SAM" id="MobiDB-lite"/>
    </source>
</evidence>
<evidence type="ECO:0000256" key="7">
    <source>
        <dbReference type="ARBA" id="ARBA00023002"/>
    </source>
</evidence>
<evidence type="ECO:0000256" key="8">
    <source>
        <dbReference type="ARBA" id="ARBA00023004"/>
    </source>
</evidence>
<feature type="domain" description="NADH:flavin oxidoreductase/NADH oxidase N-terminal" evidence="11">
    <location>
        <begin position="21"/>
        <end position="374"/>
    </location>
</feature>
<accession>A0ABV5JSE7</accession>